<dbReference type="Gene3D" id="3.40.30.10">
    <property type="entry name" value="Glutaredoxin"/>
    <property type="match status" value="1"/>
</dbReference>
<reference evidence="3 4" key="1">
    <citation type="journal article" date="2016" name="Nat. Commun.">
        <title>Thousands of microbial genomes shed light on interconnected biogeochemical processes in an aquifer system.</title>
        <authorList>
            <person name="Anantharaman K."/>
            <person name="Brown C.T."/>
            <person name="Hug L.A."/>
            <person name="Sharon I."/>
            <person name="Castelle C.J."/>
            <person name="Probst A.J."/>
            <person name="Thomas B.C."/>
            <person name="Singh A."/>
            <person name="Wilkins M.J."/>
            <person name="Karaoz U."/>
            <person name="Brodie E.L."/>
            <person name="Williams K.H."/>
            <person name="Hubbard S.S."/>
            <person name="Banfield J.F."/>
        </authorList>
    </citation>
    <scope>NUCLEOTIDE SEQUENCE [LARGE SCALE GENOMIC DNA]</scope>
</reference>
<accession>A0A1F6GAH3</accession>
<dbReference type="Proteomes" id="UP000178449">
    <property type="component" value="Unassembled WGS sequence"/>
</dbReference>
<dbReference type="STRING" id="1817772.A2527_08060"/>
<dbReference type="InterPro" id="IPR050824">
    <property type="entry name" value="Thiol_disulfide_DsbA"/>
</dbReference>
<dbReference type="PANTHER" id="PTHR35891:SF3">
    <property type="entry name" value="THIOL:DISULFIDE INTERCHANGE PROTEIN DSBL"/>
    <property type="match status" value="1"/>
</dbReference>
<sequence>MRIKKLVFSLLGLALVGSVALADGLDGQYEVVAPLVAPPAHSLDKVIIHEVFYFGCPHCFELNKVLPTFAKTYGKRVELISVPIGWSGPDPGRLLMIARQKGHDKEMEVKNMILSFTHEKGLGKAMFTRDKLQFVAKLTGLSREFETLMDDPVIVKQMDDAMAFAKEKGVESTPTLILQGSVKVVGNDLVNLKKVLNSMLKEPVP</sequence>
<dbReference type="AlphaFoldDB" id="A0A1F6GAH3"/>
<organism evidence="3 4">
    <name type="scientific">Candidatus Lambdaproteobacteria bacterium RIFOXYD2_FULL_50_16</name>
    <dbReference type="NCBI Taxonomy" id="1817772"/>
    <lineage>
        <taxon>Bacteria</taxon>
        <taxon>Pseudomonadati</taxon>
        <taxon>Pseudomonadota</taxon>
        <taxon>Candidatus Lambdaproteobacteria</taxon>
    </lineage>
</organism>
<dbReference type="SUPFAM" id="SSF52833">
    <property type="entry name" value="Thioredoxin-like"/>
    <property type="match status" value="1"/>
</dbReference>
<name>A0A1F6GAH3_9PROT</name>
<evidence type="ECO:0000313" key="3">
    <source>
        <dbReference type="EMBL" id="OGG95116.1"/>
    </source>
</evidence>
<comment type="caution">
    <text evidence="3">The sequence shown here is derived from an EMBL/GenBank/DDBJ whole genome shotgun (WGS) entry which is preliminary data.</text>
</comment>
<feature type="signal peptide" evidence="1">
    <location>
        <begin position="1"/>
        <end position="22"/>
    </location>
</feature>
<dbReference type="InterPro" id="IPR036249">
    <property type="entry name" value="Thioredoxin-like_sf"/>
</dbReference>
<gene>
    <name evidence="3" type="ORF">A2527_08060</name>
</gene>
<evidence type="ECO:0000256" key="1">
    <source>
        <dbReference type="SAM" id="SignalP"/>
    </source>
</evidence>
<protein>
    <recommendedName>
        <fullName evidence="2">Thioredoxin-like fold domain-containing protein</fullName>
    </recommendedName>
</protein>
<evidence type="ECO:0000259" key="2">
    <source>
        <dbReference type="Pfam" id="PF13462"/>
    </source>
</evidence>
<dbReference type="PANTHER" id="PTHR35891">
    <property type="entry name" value="THIOL:DISULFIDE INTERCHANGE PROTEIN DSBA"/>
    <property type="match status" value="1"/>
</dbReference>
<feature type="chain" id="PRO_5009524573" description="Thioredoxin-like fold domain-containing protein" evidence="1">
    <location>
        <begin position="23"/>
        <end position="205"/>
    </location>
</feature>
<evidence type="ECO:0000313" key="4">
    <source>
        <dbReference type="Proteomes" id="UP000178449"/>
    </source>
</evidence>
<dbReference type="EMBL" id="MFNE01000026">
    <property type="protein sequence ID" value="OGG95116.1"/>
    <property type="molecule type" value="Genomic_DNA"/>
</dbReference>
<feature type="domain" description="Thioredoxin-like fold" evidence="2">
    <location>
        <begin position="45"/>
        <end position="182"/>
    </location>
</feature>
<dbReference type="InterPro" id="IPR012336">
    <property type="entry name" value="Thioredoxin-like_fold"/>
</dbReference>
<keyword evidence="1" id="KW-0732">Signal</keyword>
<dbReference type="Pfam" id="PF13462">
    <property type="entry name" value="Thioredoxin_4"/>
    <property type="match status" value="1"/>
</dbReference>
<proteinExistence type="predicted"/>